<dbReference type="GO" id="GO:0003723">
    <property type="term" value="F:RNA binding"/>
    <property type="evidence" value="ECO:0007669"/>
    <property type="project" value="UniProtKB-UniRule"/>
</dbReference>
<protein>
    <recommendedName>
        <fullName evidence="7">Fibrillarin-like rRNA/tRNA 2'-O-methyltransferase</fullName>
        <ecNumber evidence="7">2.1.1.-</ecNumber>
    </recommendedName>
</protein>
<comment type="function">
    <text evidence="7">Involved in pre-rRNA and tRNA processing. Utilizes the methyl donor S-adenosyl-L-methionine to catalyze the site-specific 2'-hydroxyl methylation of ribose moieties in rRNA and tRNA. Site specificity is provided by a guide RNA that base pairs with the substrate. Methylation occurs at a characteristic distance from the sequence involved in base pairing with the guide RNA.</text>
</comment>
<dbReference type="NCBIfam" id="NF003276">
    <property type="entry name" value="PRK04266.1-2"/>
    <property type="match status" value="1"/>
</dbReference>
<comment type="similarity">
    <text evidence="1 7">Belongs to the methyltransferase superfamily. Fibrillarin family.</text>
</comment>
<dbReference type="GO" id="GO:0008033">
    <property type="term" value="P:tRNA processing"/>
    <property type="evidence" value="ECO:0007669"/>
    <property type="project" value="UniProtKB-UniRule"/>
</dbReference>
<dbReference type="GO" id="GO:1990259">
    <property type="term" value="F:histone H2AQ104 methyltransferase activity"/>
    <property type="evidence" value="ECO:0007669"/>
    <property type="project" value="TreeGrafter"/>
</dbReference>
<name>A0A5E4LMQ4_9ARCH</name>
<keyword evidence="3 7" id="KW-0489">Methyltransferase</keyword>
<dbReference type="PANTHER" id="PTHR10335:SF17">
    <property type="entry name" value="FIBRILLARIN"/>
    <property type="match status" value="1"/>
</dbReference>
<evidence type="ECO:0000313" key="9">
    <source>
        <dbReference type="Proteomes" id="UP000789941"/>
    </source>
</evidence>
<dbReference type="InterPro" id="IPR029063">
    <property type="entry name" value="SAM-dependent_MTases_sf"/>
</dbReference>
<dbReference type="AlphaFoldDB" id="A0A5E4LMQ4"/>
<comment type="caution">
    <text evidence="8">The sequence shown here is derived from an EMBL/GenBank/DDBJ whole genome shotgun (WGS) entry which is preliminary data.</text>
</comment>
<dbReference type="InterPro" id="IPR000692">
    <property type="entry name" value="Fibrillarin"/>
</dbReference>
<dbReference type="PANTHER" id="PTHR10335">
    <property type="entry name" value="RRNA 2-O-METHYLTRANSFERASE FIBRILLARIN"/>
    <property type="match status" value="1"/>
</dbReference>
<dbReference type="SMART" id="SM01206">
    <property type="entry name" value="Fibrillarin"/>
    <property type="match status" value="1"/>
</dbReference>
<keyword evidence="2 7" id="KW-0698">rRNA processing</keyword>
<evidence type="ECO:0000256" key="1">
    <source>
        <dbReference type="ARBA" id="ARBA00010632"/>
    </source>
</evidence>
<dbReference type="PRINTS" id="PR00052">
    <property type="entry name" value="FIBRILLARIN"/>
</dbReference>
<comment type="subunit">
    <text evidence="7">Interacts with nop5. Component of box C/D small ribonucleoprotein (sRNP) particles that contain rpl7ae, FlpA and nop5, plus a guide RNA.</text>
</comment>
<dbReference type="Pfam" id="PF01269">
    <property type="entry name" value="Fibrillarin"/>
    <property type="match status" value="1"/>
</dbReference>
<accession>A0A5E4LMQ4</accession>
<evidence type="ECO:0000256" key="3">
    <source>
        <dbReference type="ARBA" id="ARBA00022603"/>
    </source>
</evidence>
<dbReference type="GO" id="GO:0008649">
    <property type="term" value="F:rRNA methyltransferase activity"/>
    <property type="evidence" value="ECO:0007669"/>
    <property type="project" value="TreeGrafter"/>
</dbReference>
<dbReference type="EMBL" id="CABMJJ010000003">
    <property type="protein sequence ID" value="VVC02811.1"/>
    <property type="molecule type" value="Genomic_DNA"/>
</dbReference>
<evidence type="ECO:0000256" key="7">
    <source>
        <dbReference type="HAMAP-Rule" id="MF_00351"/>
    </source>
</evidence>
<keyword evidence="6 7" id="KW-0694">RNA-binding</keyword>
<evidence type="ECO:0000256" key="5">
    <source>
        <dbReference type="ARBA" id="ARBA00022694"/>
    </source>
</evidence>
<dbReference type="PIRSF" id="PIRSF006540">
    <property type="entry name" value="Nop17p"/>
    <property type="match status" value="1"/>
</dbReference>
<feature type="binding site" evidence="7">
    <location>
        <begin position="121"/>
        <end position="122"/>
    </location>
    <ligand>
        <name>S-adenosyl-L-methionine</name>
        <dbReference type="ChEBI" id="CHEBI:59789"/>
    </ligand>
</feature>
<dbReference type="Proteomes" id="UP000789941">
    <property type="component" value="Unassembled WGS sequence"/>
</dbReference>
<proteinExistence type="inferred from homology"/>
<dbReference type="GO" id="GO:0000494">
    <property type="term" value="P:box C/D sno(s)RNA 3'-end processing"/>
    <property type="evidence" value="ECO:0007669"/>
    <property type="project" value="TreeGrafter"/>
</dbReference>
<sequence>MQEIFPGVFQSDRLILTINADPGRRVYNEKFIKEGGKEYRIWDPFRSKLCAAIRNGLKNFPFTPGSKLLYLGASTGTTISHLSDVMGETGEIYSVEISSHCLRSLIALSDRRNNIIPIQGDARQPQEYADVGKVDSLYQDVAQPDQDVLLIKNAQMFLKKDGIAMICIKSQSIDVTKEPKTVFEEVLKSLEKEFDVLEKIKIEPFDKDHLFVVLKYRG</sequence>
<dbReference type="SUPFAM" id="SSF53335">
    <property type="entry name" value="S-adenosyl-L-methionine-dependent methyltransferases"/>
    <property type="match status" value="1"/>
</dbReference>
<evidence type="ECO:0000256" key="2">
    <source>
        <dbReference type="ARBA" id="ARBA00022552"/>
    </source>
</evidence>
<feature type="binding site" evidence="7">
    <location>
        <begin position="96"/>
        <end position="97"/>
    </location>
    <ligand>
        <name>S-adenosyl-L-methionine</name>
        <dbReference type="ChEBI" id="CHEBI:59789"/>
    </ligand>
</feature>
<keyword evidence="5 7" id="KW-0819">tRNA processing</keyword>
<reference evidence="8 9" key="1">
    <citation type="submission" date="2019-08" db="EMBL/GenBank/DDBJ databases">
        <authorList>
            <person name="Vazquez-Campos X."/>
        </authorList>
    </citation>
    <scope>NUCLEOTIDE SEQUENCE [LARGE SCALE GENOMIC DNA]</scope>
    <source>
        <strain evidence="8">LFW-283_2</strain>
    </source>
</reference>
<evidence type="ECO:0000256" key="6">
    <source>
        <dbReference type="ARBA" id="ARBA00022884"/>
    </source>
</evidence>
<dbReference type="Gene3D" id="3.30.200.20">
    <property type="entry name" value="Phosphorylase Kinase, domain 1"/>
    <property type="match status" value="1"/>
</dbReference>
<evidence type="ECO:0000256" key="4">
    <source>
        <dbReference type="ARBA" id="ARBA00022679"/>
    </source>
</evidence>
<feature type="binding site" evidence="7">
    <location>
        <begin position="77"/>
        <end position="78"/>
    </location>
    <ligand>
        <name>S-adenosyl-L-methionine</name>
        <dbReference type="ChEBI" id="CHEBI:59789"/>
    </ligand>
</feature>
<evidence type="ECO:0000313" key="8">
    <source>
        <dbReference type="EMBL" id="VVC02811.1"/>
    </source>
</evidence>
<dbReference type="EC" id="2.1.1.-" evidence="7"/>
<keyword evidence="4 7" id="KW-0808">Transferase</keyword>
<gene>
    <name evidence="7 8" type="primary">flpA</name>
    <name evidence="8" type="ORF">LFW2832_01254</name>
</gene>
<organism evidence="8 9">
    <name type="scientific">Candidatus Bilamarchaeum dharawalense</name>
    <dbReference type="NCBI Taxonomy" id="2885759"/>
    <lineage>
        <taxon>Archaea</taxon>
        <taxon>Candidatus Micrarchaeota</taxon>
        <taxon>Candidatus Micrarchaeia</taxon>
        <taxon>Candidatus Anstonellales</taxon>
        <taxon>Candidatus Bilamarchaeaceae</taxon>
        <taxon>Candidatus Bilamarchaeum</taxon>
    </lineage>
</organism>
<feature type="binding site" evidence="7">
    <location>
        <begin position="140"/>
        <end position="143"/>
    </location>
    <ligand>
        <name>S-adenosyl-L-methionine</name>
        <dbReference type="ChEBI" id="CHEBI:59789"/>
    </ligand>
</feature>
<dbReference type="Gene3D" id="3.40.50.150">
    <property type="entry name" value="Vaccinia Virus protein VP39"/>
    <property type="match status" value="1"/>
</dbReference>
<dbReference type="HAMAP" id="MF_00351">
    <property type="entry name" value="RNA_methyltransf_FlpA"/>
    <property type="match status" value="1"/>
</dbReference>